<dbReference type="HOGENOM" id="CLU_1234817_0_0_1"/>
<gene>
    <name evidence="1" type="ORF">BOTBODRAFT_32406</name>
</gene>
<dbReference type="Proteomes" id="UP000027195">
    <property type="component" value="Unassembled WGS sequence"/>
</dbReference>
<dbReference type="AlphaFoldDB" id="A0A067MFQ7"/>
<name>A0A067MFQ7_BOTB1</name>
<dbReference type="InParanoid" id="A0A067MFQ7"/>
<evidence type="ECO:0000313" key="2">
    <source>
        <dbReference type="Proteomes" id="UP000027195"/>
    </source>
</evidence>
<dbReference type="SUPFAM" id="SSF53474">
    <property type="entry name" value="alpha/beta-Hydrolases"/>
    <property type="match status" value="1"/>
</dbReference>
<proteinExistence type="predicted"/>
<dbReference type="EMBL" id="KL198036">
    <property type="protein sequence ID" value="KDQ14648.1"/>
    <property type="molecule type" value="Genomic_DNA"/>
</dbReference>
<organism evidence="1 2">
    <name type="scientific">Botryobasidium botryosum (strain FD-172 SS1)</name>
    <dbReference type="NCBI Taxonomy" id="930990"/>
    <lineage>
        <taxon>Eukaryota</taxon>
        <taxon>Fungi</taxon>
        <taxon>Dikarya</taxon>
        <taxon>Basidiomycota</taxon>
        <taxon>Agaricomycotina</taxon>
        <taxon>Agaricomycetes</taxon>
        <taxon>Cantharellales</taxon>
        <taxon>Botryobasidiaceae</taxon>
        <taxon>Botryobasidium</taxon>
    </lineage>
</organism>
<reference evidence="2" key="1">
    <citation type="journal article" date="2014" name="Proc. Natl. Acad. Sci. U.S.A.">
        <title>Extensive sampling of basidiomycete genomes demonstrates inadequacy of the white-rot/brown-rot paradigm for wood decay fungi.</title>
        <authorList>
            <person name="Riley R."/>
            <person name="Salamov A.A."/>
            <person name="Brown D.W."/>
            <person name="Nagy L.G."/>
            <person name="Floudas D."/>
            <person name="Held B.W."/>
            <person name="Levasseur A."/>
            <person name="Lombard V."/>
            <person name="Morin E."/>
            <person name="Otillar R."/>
            <person name="Lindquist E.A."/>
            <person name="Sun H."/>
            <person name="LaButti K.M."/>
            <person name="Schmutz J."/>
            <person name="Jabbour D."/>
            <person name="Luo H."/>
            <person name="Baker S.E."/>
            <person name="Pisabarro A.G."/>
            <person name="Walton J.D."/>
            <person name="Blanchette R.A."/>
            <person name="Henrissat B."/>
            <person name="Martin F."/>
            <person name="Cullen D."/>
            <person name="Hibbett D.S."/>
            <person name="Grigoriev I.V."/>
        </authorList>
    </citation>
    <scope>NUCLEOTIDE SEQUENCE [LARGE SCALE GENOMIC DNA]</scope>
    <source>
        <strain evidence="2">FD-172 SS1</strain>
    </source>
</reference>
<dbReference type="OrthoDB" id="284184at2759"/>
<protein>
    <submittedName>
        <fullName evidence="1">Uncharacterized protein</fullName>
    </submittedName>
</protein>
<accession>A0A067MFQ7</accession>
<dbReference type="InterPro" id="IPR029058">
    <property type="entry name" value="AB_hydrolase_fold"/>
</dbReference>
<sequence length="224" mass="25427">MHRGLMLRRCSRLRLWFESERSAKQVEDKLSNLLNIILGNPGGNGKRPDLLLEGELKRAVMDQGGPPIVDTDVFSKQTPSRAPCMVHSLITRQRGCDVRKSWVRLFFLSLMQYREHPTTEASLPPNVSPTIPALFVHATRDKTCDAKGLADSKQLIPTLCVVRLGGVGQWAMIESKEESTEVVIQPTDSHLEQRHNRNLRVKGARSNLQEPDFKFRAIRLWLLL</sequence>
<keyword evidence="2" id="KW-1185">Reference proteome</keyword>
<evidence type="ECO:0000313" key="1">
    <source>
        <dbReference type="EMBL" id="KDQ14648.1"/>
    </source>
</evidence>
<dbReference type="Gene3D" id="3.40.50.1820">
    <property type="entry name" value="alpha/beta hydrolase"/>
    <property type="match status" value="1"/>
</dbReference>